<organism evidence="1">
    <name type="scientific">Amphimedon queenslandica</name>
    <name type="common">Sponge</name>
    <dbReference type="NCBI Taxonomy" id="400682"/>
    <lineage>
        <taxon>Eukaryota</taxon>
        <taxon>Metazoa</taxon>
        <taxon>Porifera</taxon>
        <taxon>Demospongiae</taxon>
        <taxon>Heteroscleromorpha</taxon>
        <taxon>Haplosclerida</taxon>
        <taxon>Niphatidae</taxon>
        <taxon>Amphimedon</taxon>
    </lineage>
</organism>
<name>A0A1X7UTZ2_AMPQE</name>
<dbReference type="InParanoid" id="A0A1X7UTZ2"/>
<sequence>RDGGGIINTRIAEAAALAIVMKYTKEKLMEFGGHIQISPTWAESLLSRMNFVKRK</sequence>
<reference evidence="1" key="1">
    <citation type="submission" date="2017-05" db="UniProtKB">
        <authorList>
            <consortium name="EnsemblMetazoa"/>
        </authorList>
    </citation>
    <scope>IDENTIFICATION</scope>
</reference>
<protein>
    <submittedName>
        <fullName evidence="1">Uncharacterized protein</fullName>
    </submittedName>
</protein>
<accession>A0A1X7UTZ2</accession>
<proteinExistence type="predicted"/>
<evidence type="ECO:0000313" key="1">
    <source>
        <dbReference type="EnsemblMetazoa" id="Aqu2.1.31131_001"/>
    </source>
</evidence>
<dbReference type="EnsemblMetazoa" id="Aqu2.1.31131_001">
    <property type="protein sequence ID" value="Aqu2.1.31131_001"/>
    <property type="gene ID" value="Aqu2.1.31131"/>
</dbReference>
<dbReference type="AlphaFoldDB" id="A0A1X7UTZ2"/>